<reference evidence="3" key="1">
    <citation type="submission" date="2016-06" db="UniProtKB">
        <authorList>
            <consortium name="WormBaseParasite"/>
        </authorList>
    </citation>
    <scope>IDENTIFICATION</scope>
</reference>
<evidence type="ECO:0000313" key="1">
    <source>
        <dbReference type="EMBL" id="VDN17545.1"/>
    </source>
</evidence>
<sequence>MFCTGRSPTGSCMVVYVLCYEILAGICLIPDGHPKVLRAITEARGILGERTRFQHLVDDIYRTYRNDRETERVRTAAMSLINALLSTGPAEVKVALFPIFFHSFQFLLFIAI</sequence>
<reference evidence="1 2" key="2">
    <citation type="submission" date="2018-11" db="EMBL/GenBank/DDBJ databases">
        <authorList>
            <consortium name="Pathogen Informatics"/>
        </authorList>
    </citation>
    <scope>NUCLEOTIDE SEQUENCE [LARGE SCALE GENOMIC DNA]</scope>
</reference>
<dbReference type="InterPro" id="IPR016024">
    <property type="entry name" value="ARM-type_fold"/>
</dbReference>
<organism evidence="3">
    <name type="scientific">Gongylonema pulchrum</name>
    <dbReference type="NCBI Taxonomy" id="637853"/>
    <lineage>
        <taxon>Eukaryota</taxon>
        <taxon>Metazoa</taxon>
        <taxon>Ecdysozoa</taxon>
        <taxon>Nematoda</taxon>
        <taxon>Chromadorea</taxon>
        <taxon>Rhabditida</taxon>
        <taxon>Spirurina</taxon>
        <taxon>Spiruromorpha</taxon>
        <taxon>Spiruroidea</taxon>
        <taxon>Gongylonematidae</taxon>
        <taxon>Gongylonema</taxon>
    </lineage>
</organism>
<proteinExistence type="predicted"/>
<dbReference type="SUPFAM" id="SSF48371">
    <property type="entry name" value="ARM repeat"/>
    <property type="match status" value="1"/>
</dbReference>
<dbReference type="AlphaFoldDB" id="A0A183DP73"/>
<gene>
    <name evidence="1" type="ORF">GPUH_LOCUS10514</name>
</gene>
<dbReference type="InterPro" id="IPR011989">
    <property type="entry name" value="ARM-like"/>
</dbReference>
<dbReference type="OrthoDB" id="1104827at2759"/>
<dbReference type="EMBL" id="UYRT01078011">
    <property type="protein sequence ID" value="VDN17545.1"/>
    <property type="molecule type" value="Genomic_DNA"/>
</dbReference>
<dbReference type="WBParaSite" id="GPUH_0001052701-mRNA-1">
    <property type="protein sequence ID" value="GPUH_0001052701-mRNA-1"/>
    <property type="gene ID" value="GPUH_0001052701"/>
</dbReference>
<dbReference type="Proteomes" id="UP000271098">
    <property type="component" value="Unassembled WGS sequence"/>
</dbReference>
<keyword evidence="2" id="KW-1185">Reference proteome</keyword>
<evidence type="ECO:0000313" key="3">
    <source>
        <dbReference type="WBParaSite" id="GPUH_0001052701-mRNA-1"/>
    </source>
</evidence>
<accession>A0A183DP73</accession>
<name>A0A183DP73_9BILA</name>
<evidence type="ECO:0000313" key="2">
    <source>
        <dbReference type="Proteomes" id="UP000271098"/>
    </source>
</evidence>
<dbReference type="Gene3D" id="1.25.10.10">
    <property type="entry name" value="Leucine-rich Repeat Variant"/>
    <property type="match status" value="1"/>
</dbReference>
<protein>
    <submittedName>
        <fullName evidence="3">Drf_FH3 domain-containing protein</fullName>
    </submittedName>
</protein>